<evidence type="ECO:0000313" key="3">
    <source>
        <dbReference type="Proteomes" id="UP000037460"/>
    </source>
</evidence>
<protein>
    <submittedName>
        <fullName evidence="2">Uncharacterized protein</fullName>
    </submittedName>
</protein>
<organism evidence="2 3">
    <name type="scientific">Chrysochromulina tobinii</name>
    <dbReference type="NCBI Taxonomy" id="1460289"/>
    <lineage>
        <taxon>Eukaryota</taxon>
        <taxon>Haptista</taxon>
        <taxon>Haptophyta</taxon>
        <taxon>Prymnesiophyceae</taxon>
        <taxon>Prymnesiales</taxon>
        <taxon>Chrysochromulinaceae</taxon>
        <taxon>Chrysochromulina</taxon>
    </lineage>
</organism>
<name>A0A0M0JEJ3_9EUKA</name>
<dbReference type="Proteomes" id="UP000037460">
    <property type="component" value="Unassembled WGS sequence"/>
</dbReference>
<evidence type="ECO:0000256" key="1">
    <source>
        <dbReference type="SAM" id="MobiDB-lite"/>
    </source>
</evidence>
<proteinExistence type="predicted"/>
<accession>A0A0M0JEJ3</accession>
<comment type="caution">
    <text evidence="2">The sequence shown here is derived from an EMBL/GenBank/DDBJ whole genome shotgun (WGS) entry which is preliminary data.</text>
</comment>
<dbReference type="AlphaFoldDB" id="A0A0M0JEJ3"/>
<dbReference type="EMBL" id="JWZX01003030">
    <property type="protein sequence ID" value="KOO24994.1"/>
    <property type="molecule type" value="Genomic_DNA"/>
</dbReference>
<keyword evidence="3" id="KW-1185">Reference proteome</keyword>
<reference evidence="3" key="1">
    <citation type="journal article" date="2015" name="PLoS Genet.">
        <title>Genome Sequence and Transcriptome Analyses of Chrysochromulina tobin: Metabolic Tools for Enhanced Algal Fitness in the Prominent Order Prymnesiales (Haptophyceae).</title>
        <authorList>
            <person name="Hovde B.T."/>
            <person name="Deodato C.R."/>
            <person name="Hunsperger H.M."/>
            <person name="Ryken S.A."/>
            <person name="Yost W."/>
            <person name="Jha R.K."/>
            <person name="Patterson J."/>
            <person name="Monnat R.J. Jr."/>
            <person name="Barlow S.B."/>
            <person name="Starkenburg S.R."/>
            <person name="Cattolico R.A."/>
        </authorList>
    </citation>
    <scope>NUCLEOTIDE SEQUENCE</scope>
    <source>
        <strain evidence="3">CCMP291</strain>
    </source>
</reference>
<feature type="region of interest" description="Disordered" evidence="1">
    <location>
        <begin position="34"/>
        <end position="54"/>
    </location>
</feature>
<gene>
    <name evidence="2" type="ORF">Ctob_005143</name>
</gene>
<feature type="compositionally biased region" description="Basic residues" evidence="1">
    <location>
        <begin position="40"/>
        <end position="54"/>
    </location>
</feature>
<evidence type="ECO:0000313" key="2">
    <source>
        <dbReference type="EMBL" id="KOO24994.1"/>
    </source>
</evidence>
<sequence>MPTSTSPARDCVSKMVSRRFVAILRPSSTASSSTWAHAPMRARSRRRLRSGSRRCSTRCPRSASRPSCGRACSWRLFVHVSVGDTKPHFSKIQGVAPEYKSGLNWTASTEKASLAYAVQRLKPAWWLSEDIPLSGLNMSSLVASHALAVGICDSDWGELNSNEAVCSTSTPDGQALPGCIQRPANMSGGAYGLYGKHVQCARCDAHRYWNRYARLLGSFYAMVQREETCALAYSWIMRLRTDLWANPTSFPSWPTLLQQFNGTYVYGPGSIGDYRDIRAYVGGFWPRRHRQYRWSPMMPDGVPQDAYALVRRCAADAFFAFPLRTLRCVRRNDTAAACGSVPGFPAAHGDPLFFGECSALKVQLSECIGRQHVMTIFAPTLPSF</sequence>